<organism evidence="1 2">
    <name type="scientific">Chytriomyces confervae</name>
    <dbReference type="NCBI Taxonomy" id="246404"/>
    <lineage>
        <taxon>Eukaryota</taxon>
        <taxon>Fungi</taxon>
        <taxon>Fungi incertae sedis</taxon>
        <taxon>Chytridiomycota</taxon>
        <taxon>Chytridiomycota incertae sedis</taxon>
        <taxon>Chytridiomycetes</taxon>
        <taxon>Chytridiales</taxon>
        <taxon>Chytriomycetaceae</taxon>
        <taxon>Chytriomyces</taxon>
    </lineage>
</organism>
<dbReference type="EMBL" id="QEAP01001025">
    <property type="protein sequence ID" value="TPX52550.1"/>
    <property type="molecule type" value="Genomic_DNA"/>
</dbReference>
<dbReference type="AlphaFoldDB" id="A0A507DNU6"/>
<reference evidence="1 2" key="1">
    <citation type="journal article" date="2019" name="Sci. Rep.">
        <title>Comparative genomics of chytrid fungi reveal insights into the obligate biotrophic and pathogenic lifestyle of Synchytrium endobioticum.</title>
        <authorList>
            <person name="van de Vossenberg B.T.L.H."/>
            <person name="Warris S."/>
            <person name="Nguyen H.D.T."/>
            <person name="van Gent-Pelzer M.P.E."/>
            <person name="Joly D.L."/>
            <person name="van de Geest H.C."/>
            <person name="Bonants P.J.M."/>
            <person name="Smith D.S."/>
            <person name="Levesque C.A."/>
            <person name="van der Lee T.A.J."/>
        </authorList>
    </citation>
    <scope>NUCLEOTIDE SEQUENCE [LARGE SCALE GENOMIC DNA]</scope>
    <source>
        <strain evidence="1 2">CBS 675.73</strain>
    </source>
</reference>
<evidence type="ECO:0000313" key="1">
    <source>
        <dbReference type="EMBL" id="TPX52550.1"/>
    </source>
</evidence>
<evidence type="ECO:0008006" key="3">
    <source>
        <dbReference type="Google" id="ProtNLM"/>
    </source>
</evidence>
<protein>
    <recommendedName>
        <fullName evidence="3">SNF2 N-terminal domain-containing protein</fullName>
    </recommendedName>
</protein>
<keyword evidence="2" id="KW-1185">Reference proteome</keyword>
<comment type="caution">
    <text evidence="1">The sequence shown here is derived from an EMBL/GenBank/DDBJ whole genome shotgun (WGS) entry which is preliminary data.</text>
</comment>
<proteinExistence type="predicted"/>
<evidence type="ECO:0000313" key="2">
    <source>
        <dbReference type="Proteomes" id="UP000320333"/>
    </source>
</evidence>
<accession>A0A507DNU6</accession>
<gene>
    <name evidence="1" type="ORF">CcCBS67573_g09847</name>
</gene>
<sequence length="194" mass="22347">MEFWFKMTRVNELEHLVNMELQVCWKDNDHDSLKTPKALKEYFVTRCWANGEMPILIVDEKVVWSHYAEGGVDCTLETLKILATFSILLRVLDLTSHSVWGLTGTPCFDNTDTVVCKFADFLDIDATNTWVAPEEEAFRFIQNHVRRNEADVTFPPPEYETTPMERAFYQSSLNLSTTKSGTMQAGWAFETMSI</sequence>
<name>A0A507DNU6_9FUNG</name>
<dbReference type="Proteomes" id="UP000320333">
    <property type="component" value="Unassembled WGS sequence"/>
</dbReference>